<dbReference type="AlphaFoldDB" id="A0A5B0MT58"/>
<accession>A0A5B0MT58</accession>
<proteinExistence type="predicted"/>
<dbReference type="Proteomes" id="UP000325313">
    <property type="component" value="Unassembled WGS sequence"/>
</dbReference>
<evidence type="ECO:0000313" key="1">
    <source>
        <dbReference type="EMBL" id="KAA1078950.1"/>
    </source>
</evidence>
<evidence type="ECO:0000313" key="2">
    <source>
        <dbReference type="Proteomes" id="UP000325313"/>
    </source>
</evidence>
<organism evidence="1 2">
    <name type="scientific">Puccinia graminis f. sp. tritici</name>
    <dbReference type="NCBI Taxonomy" id="56615"/>
    <lineage>
        <taxon>Eukaryota</taxon>
        <taxon>Fungi</taxon>
        <taxon>Dikarya</taxon>
        <taxon>Basidiomycota</taxon>
        <taxon>Pucciniomycotina</taxon>
        <taxon>Pucciniomycetes</taxon>
        <taxon>Pucciniales</taxon>
        <taxon>Pucciniaceae</taxon>
        <taxon>Puccinia</taxon>
    </lineage>
</organism>
<protein>
    <submittedName>
        <fullName evidence="1">Uncharacterized protein</fullName>
    </submittedName>
</protein>
<reference evidence="1 2" key="1">
    <citation type="submission" date="2019-05" db="EMBL/GenBank/DDBJ databases">
        <title>Emergence of the Ug99 lineage of the wheat stem rust pathogen through somatic hybridization.</title>
        <authorList>
            <person name="Li F."/>
            <person name="Upadhyaya N.M."/>
            <person name="Sperschneider J."/>
            <person name="Matny O."/>
            <person name="Nguyen-Phuc H."/>
            <person name="Mago R."/>
            <person name="Raley C."/>
            <person name="Miller M.E."/>
            <person name="Silverstein K.A.T."/>
            <person name="Henningsen E."/>
            <person name="Hirsch C.D."/>
            <person name="Visser B."/>
            <person name="Pretorius Z.A."/>
            <person name="Steffenson B.J."/>
            <person name="Schwessinger B."/>
            <person name="Dodds P.N."/>
            <person name="Figueroa M."/>
        </authorList>
    </citation>
    <scope>NUCLEOTIDE SEQUENCE [LARGE SCALE GENOMIC DNA]</scope>
    <source>
        <strain evidence="1 2">Ug99</strain>
    </source>
</reference>
<name>A0A5B0MT58_PUCGR</name>
<comment type="caution">
    <text evidence="1">The sequence shown here is derived from an EMBL/GenBank/DDBJ whole genome shotgun (WGS) entry which is preliminary data.</text>
</comment>
<dbReference type="EMBL" id="VDEP01000445">
    <property type="protein sequence ID" value="KAA1078950.1"/>
    <property type="molecule type" value="Genomic_DNA"/>
</dbReference>
<sequence length="87" mass="9792">MTLGAPSIGTHDWSLKLGSNEQLASFVICAKPTRFLWRDHAVAKQDEGHRNVRMLQDQLRGNLNLLPRFHKLLIRACTPMPSLDNGS</sequence>
<gene>
    <name evidence="1" type="ORF">PGTUg99_010962</name>
</gene>